<sequence length="414" mass="44231">MSAASINGYGLRAMSAASGMVYLAPGPRSPVLTRGGSPRSSSRPAYSAAIQPLTTTSSLTPRANGILLESKRNAVNQSVPKISIHPAYTNTQNGHITHVPRSAVTTNSLGLYGAGNTPPPYAAMMDTHTINNTPSTPAATGHANNDGSYILRTPVPAYKVPSTDLNQSLESLASEYTQRLGQSTPTMFPNFAAAEWFPSEYASTENTTEPASSVCPASPPSSTATQTLVDTFAFPTMYAPDSGFDPSAFFDPQSASSSTAPACIFTDADLAFLTGFGYPAADLPSAPTTVSVELPQMMPFEDIVGKGKAREQTPVAPPAPRKLAPAPVAGLKRAASEMDGAEEEDDRPVNSTRVMSKREQNRLAAQRSRAKKLEERETLESEVNELKEKIRLLETELQTKNAENRVLREYMGRK</sequence>
<dbReference type="AlphaFoldDB" id="A0A165IJH9"/>
<name>A0A165IJH9_9BASI</name>
<proteinExistence type="predicted"/>
<dbReference type="Pfam" id="PF07716">
    <property type="entry name" value="bZIP_2"/>
    <property type="match status" value="1"/>
</dbReference>
<reference evidence="3 4" key="1">
    <citation type="journal article" date="2016" name="Mol. Biol. Evol.">
        <title>Comparative Genomics of Early-Diverging Mushroom-Forming Fungi Provides Insights into the Origins of Lignocellulose Decay Capabilities.</title>
        <authorList>
            <person name="Nagy L.G."/>
            <person name="Riley R."/>
            <person name="Tritt A."/>
            <person name="Adam C."/>
            <person name="Daum C."/>
            <person name="Floudas D."/>
            <person name="Sun H."/>
            <person name="Yadav J.S."/>
            <person name="Pangilinan J."/>
            <person name="Larsson K.H."/>
            <person name="Matsuura K."/>
            <person name="Barry K."/>
            <person name="Labutti K."/>
            <person name="Kuo R."/>
            <person name="Ohm R.A."/>
            <person name="Bhattacharya S.S."/>
            <person name="Shirouzu T."/>
            <person name="Yoshinaga Y."/>
            <person name="Martin F.M."/>
            <person name="Grigoriev I.V."/>
            <person name="Hibbett D.S."/>
        </authorList>
    </citation>
    <scope>NUCLEOTIDE SEQUENCE [LARGE SCALE GENOMIC DNA]</scope>
    <source>
        <strain evidence="3 4">HHB12733</strain>
    </source>
</reference>
<evidence type="ECO:0000313" key="3">
    <source>
        <dbReference type="EMBL" id="KZT60655.1"/>
    </source>
</evidence>
<accession>A0A165IJH9</accession>
<feature type="domain" description="BZIP" evidence="2">
    <location>
        <begin position="351"/>
        <end position="409"/>
    </location>
</feature>
<feature type="compositionally biased region" description="Basic and acidic residues" evidence="1">
    <location>
        <begin position="371"/>
        <end position="381"/>
    </location>
</feature>
<protein>
    <recommendedName>
        <fullName evidence="2">BZIP domain-containing protein</fullName>
    </recommendedName>
</protein>
<gene>
    <name evidence="3" type="ORF">CALCODRAFT_492199</name>
</gene>
<keyword evidence="4" id="KW-1185">Reference proteome</keyword>
<dbReference type="OrthoDB" id="3360329at2759"/>
<feature type="region of interest" description="Disordered" evidence="1">
    <location>
        <begin position="307"/>
        <end position="381"/>
    </location>
</feature>
<dbReference type="CDD" id="cd12193">
    <property type="entry name" value="bZIP_GCN4"/>
    <property type="match status" value="1"/>
</dbReference>
<dbReference type="Gene3D" id="3.30.160.60">
    <property type="entry name" value="Classic Zinc Finger"/>
    <property type="match status" value="1"/>
</dbReference>
<evidence type="ECO:0000313" key="4">
    <source>
        <dbReference type="Proteomes" id="UP000076842"/>
    </source>
</evidence>
<dbReference type="InParanoid" id="A0A165IJH9"/>
<dbReference type="SMART" id="SM00338">
    <property type="entry name" value="BRLZ"/>
    <property type="match status" value="1"/>
</dbReference>
<dbReference type="PROSITE" id="PS00036">
    <property type="entry name" value="BZIP_BASIC"/>
    <property type="match status" value="1"/>
</dbReference>
<organism evidence="3 4">
    <name type="scientific">Calocera cornea HHB12733</name>
    <dbReference type="NCBI Taxonomy" id="1353952"/>
    <lineage>
        <taxon>Eukaryota</taxon>
        <taxon>Fungi</taxon>
        <taxon>Dikarya</taxon>
        <taxon>Basidiomycota</taxon>
        <taxon>Agaricomycotina</taxon>
        <taxon>Dacrymycetes</taxon>
        <taxon>Dacrymycetales</taxon>
        <taxon>Dacrymycetaceae</taxon>
        <taxon>Calocera</taxon>
    </lineage>
</organism>
<dbReference type="EMBL" id="KV423929">
    <property type="protein sequence ID" value="KZT60655.1"/>
    <property type="molecule type" value="Genomic_DNA"/>
</dbReference>
<dbReference type="SUPFAM" id="SSF57959">
    <property type="entry name" value="Leucine zipper domain"/>
    <property type="match status" value="1"/>
</dbReference>
<dbReference type="PROSITE" id="PS50217">
    <property type="entry name" value="BZIP"/>
    <property type="match status" value="1"/>
</dbReference>
<dbReference type="InterPro" id="IPR046347">
    <property type="entry name" value="bZIP_sf"/>
</dbReference>
<dbReference type="Proteomes" id="UP000076842">
    <property type="component" value="Unassembled WGS sequence"/>
</dbReference>
<dbReference type="InterPro" id="IPR004827">
    <property type="entry name" value="bZIP"/>
</dbReference>
<dbReference type="GO" id="GO:0003700">
    <property type="term" value="F:DNA-binding transcription factor activity"/>
    <property type="evidence" value="ECO:0007669"/>
    <property type="project" value="InterPro"/>
</dbReference>
<evidence type="ECO:0000256" key="1">
    <source>
        <dbReference type="SAM" id="MobiDB-lite"/>
    </source>
</evidence>
<evidence type="ECO:0000259" key="2">
    <source>
        <dbReference type="PROSITE" id="PS50217"/>
    </source>
</evidence>